<feature type="transmembrane region" description="Helical" evidence="6">
    <location>
        <begin position="490"/>
        <end position="512"/>
    </location>
</feature>
<comment type="subcellular location">
    <subcellularLocation>
        <location evidence="1">Membrane</location>
        <topology evidence="1">Multi-pass membrane protein</topology>
    </subcellularLocation>
</comment>
<dbReference type="PANTHER" id="PTHR11785:SF498">
    <property type="entry name" value="HIGH-AFFINITY METHIONINE PERMEASE"/>
    <property type="match status" value="1"/>
</dbReference>
<dbReference type="Pfam" id="PF20151">
    <property type="entry name" value="DUF6533"/>
    <property type="match status" value="1"/>
</dbReference>
<dbReference type="GO" id="GO:0015179">
    <property type="term" value="F:L-amino acid transmembrane transporter activity"/>
    <property type="evidence" value="ECO:0007669"/>
    <property type="project" value="TreeGrafter"/>
</dbReference>
<evidence type="ECO:0000256" key="2">
    <source>
        <dbReference type="ARBA" id="ARBA00022692"/>
    </source>
</evidence>
<evidence type="ECO:0000313" key="8">
    <source>
        <dbReference type="EMBL" id="GLB38975.1"/>
    </source>
</evidence>
<evidence type="ECO:0000256" key="6">
    <source>
        <dbReference type="SAM" id="Phobius"/>
    </source>
</evidence>
<feature type="transmembrane region" description="Helical" evidence="6">
    <location>
        <begin position="106"/>
        <end position="132"/>
    </location>
</feature>
<dbReference type="InterPro" id="IPR002293">
    <property type="entry name" value="AA/rel_permease1"/>
</dbReference>
<dbReference type="InterPro" id="IPR050598">
    <property type="entry name" value="AminoAcid_Transporter"/>
</dbReference>
<dbReference type="Pfam" id="PF13520">
    <property type="entry name" value="AA_permease_2"/>
    <property type="match status" value="2"/>
</dbReference>
<evidence type="ECO:0000256" key="1">
    <source>
        <dbReference type="ARBA" id="ARBA00004141"/>
    </source>
</evidence>
<keyword evidence="4 6" id="KW-0472">Membrane</keyword>
<dbReference type="Proteomes" id="UP001063166">
    <property type="component" value="Unassembled WGS sequence"/>
</dbReference>
<feature type="transmembrane region" description="Helical" evidence="6">
    <location>
        <begin position="453"/>
        <end position="470"/>
    </location>
</feature>
<proteinExistence type="predicted"/>
<evidence type="ECO:0000313" key="9">
    <source>
        <dbReference type="Proteomes" id="UP001063166"/>
    </source>
</evidence>
<feature type="compositionally biased region" description="Polar residues" evidence="5">
    <location>
        <begin position="57"/>
        <end position="66"/>
    </location>
</feature>
<feature type="transmembrane region" description="Helical" evidence="6">
    <location>
        <begin position="408"/>
        <end position="433"/>
    </location>
</feature>
<evidence type="ECO:0000256" key="3">
    <source>
        <dbReference type="ARBA" id="ARBA00022989"/>
    </source>
</evidence>
<evidence type="ECO:0000256" key="5">
    <source>
        <dbReference type="SAM" id="MobiDB-lite"/>
    </source>
</evidence>
<feature type="region of interest" description="Disordered" evidence="5">
    <location>
        <begin position="1"/>
        <end position="66"/>
    </location>
</feature>
<evidence type="ECO:0000259" key="7">
    <source>
        <dbReference type="Pfam" id="PF20151"/>
    </source>
</evidence>
<dbReference type="PANTHER" id="PTHR11785">
    <property type="entry name" value="AMINO ACID TRANSPORTER"/>
    <property type="match status" value="1"/>
</dbReference>
<organism evidence="8 9">
    <name type="scientific">Lyophyllum shimeji</name>
    <name type="common">Hon-shimeji</name>
    <name type="synonym">Tricholoma shimeji</name>
    <dbReference type="NCBI Taxonomy" id="47721"/>
    <lineage>
        <taxon>Eukaryota</taxon>
        <taxon>Fungi</taxon>
        <taxon>Dikarya</taxon>
        <taxon>Basidiomycota</taxon>
        <taxon>Agaricomycotina</taxon>
        <taxon>Agaricomycetes</taxon>
        <taxon>Agaricomycetidae</taxon>
        <taxon>Agaricales</taxon>
        <taxon>Tricholomatineae</taxon>
        <taxon>Lyophyllaceae</taxon>
        <taxon>Lyophyllum</taxon>
    </lineage>
</organism>
<gene>
    <name evidence="8" type="ORF">LshimejAT787_0601370</name>
</gene>
<reference evidence="8" key="1">
    <citation type="submission" date="2022-07" db="EMBL/GenBank/DDBJ databases">
        <title>The genome of Lyophyllum shimeji provides insight into the initial evolution of ectomycorrhizal fungal genome.</title>
        <authorList>
            <person name="Kobayashi Y."/>
            <person name="Shibata T."/>
            <person name="Hirakawa H."/>
            <person name="Shigenobu S."/>
            <person name="Nishiyama T."/>
            <person name="Yamada A."/>
            <person name="Hasebe M."/>
            <person name="Kawaguchi M."/>
        </authorList>
    </citation>
    <scope>NUCLEOTIDE SEQUENCE</scope>
    <source>
        <strain evidence="8">AT787</strain>
    </source>
</reference>
<evidence type="ECO:0000256" key="4">
    <source>
        <dbReference type="ARBA" id="ARBA00023136"/>
    </source>
</evidence>
<feature type="transmembrane region" description="Helical" evidence="6">
    <location>
        <begin position="277"/>
        <end position="296"/>
    </location>
</feature>
<feature type="transmembrane region" description="Helical" evidence="6">
    <location>
        <begin position="665"/>
        <end position="686"/>
    </location>
</feature>
<feature type="transmembrane region" description="Helical" evidence="6">
    <location>
        <begin position="197"/>
        <end position="216"/>
    </location>
</feature>
<feature type="transmembrane region" description="Helical" evidence="6">
    <location>
        <begin position="616"/>
        <end position="639"/>
    </location>
</feature>
<keyword evidence="3 6" id="KW-1133">Transmembrane helix</keyword>
<dbReference type="GO" id="GO:0016020">
    <property type="term" value="C:membrane"/>
    <property type="evidence" value="ECO:0007669"/>
    <property type="project" value="UniProtKB-SubCell"/>
</dbReference>
<dbReference type="OrthoDB" id="5982228at2759"/>
<feature type="transmembrane region" description="Helical" evidence="6">
    <location>
        <begin position="338"/>
        <end position="361"/>
    </location>
</feature>
<feature type="transmembrane region" description="Helical" evidence="6">
    <location>
        <begin position="706"/>
        <end position="726"/>
    </location>
</feature>
<comment type="caution">
    <text evidence="8">The sequence shown here is derived from an EMBL/GenBank/DDBJ whole genome shotgun (WGS) entry which is preliminary data.</text>
</comment>
<dbReference type="Gene3D" id="1.20.1740.10">
    <property type="entry name" value="Amino acid/polyamine transporter I"/>
    <property type="match status" value="1"/>
</dbReference>
<feature type="transmembrane region" description="Helical" evidence="6">
    <location>
        <begin position="228"/>
        <end position="248"/>
    </location>
</feature>
<dbReference type="InterPro" id="IPR045340">
    <property type="entry name" value="DUF6533"/>
</dbReference>
<keyword evidence="2 6" id="KW-0812">Transmembrane</keyword>
<protein>
    <submittedName>
        <fullName evidence="8">Amino acid permease</fullName>
    </submittedName>
</protein>
<feature type="region of interest" description="Disordered" evidence="5">
    <location>
        <begin position="804"/>
        <end position="836"/>
    </location>
</feature>
<dbReference type="EMBL" id="BRPK01000006">
    <property type="protein sequence ID" value="GLB38975.1"/>
    <property type="molecule type" value="Genomic_DNA"/>
</dbReference>
<keyword evidence="9" id="KW-1185">Reference proteome</keyword>
<feature type="transmembrane region" description="Helical" evidence="6">
    <location>
        <begin position="308"/>
        <end position="326"/>
    </location>
</feature>
<feature type="transmembrane region" description="Helical" evidence="6">
    <location>
        <begin position="74"/>
        <end position="94"/>
    </location>
</feature>
<feature type="transmembrane region" description="Helical" evidence="6">
    <location>
        <begin position="524"/>
        <end position="541"/>
    </location>
</feature>
<sequence length="836" mass="91706">MAKSFPEQAGQPSETDRLLARAGSNGPTTRINENDTRTPSKGFPPVRYGDRRDGHNVPQTGEPSVDVSGTKQQLGLFSAVFLIFNCIIGTGIYATPSIILRFAGSVGIALLMWVVGALLASTGTAVFIELGTGLPRSGGEKTYLEFIYRRPRYLMTCMFAAYTFFAKSSQAANSVVFGEYVLHSLSITPSRFNTRGVAFLCLTFCFLVHGITPTLGIRLQNTLGLIKLLILCAIAASGLFCLAGVPGFSVRGTLYETPNNFEWRKFWEGSSRTSPNAFVTGLFNVLWSFNGYAHANDVLSEVKDPVRTIRWAGPLAIESIIAALFFRNLFGPATEKAVSVIIAFSLLGNLLAGFFAQARVIQELGREGVLPRSSFFASNKPFDGPMAGLFTQWFIACTFMLTPPPGDAYLFMIGLSVYSISIINVLVSFGLLLLYTQLYRNWDWHPPFRAPRFIVVIFFLLNLALVVVPFSSPTPGSRVYAHLPYWAHLFGAYLILLSGIVYCALTDVAMIIHESASTALQIQIHDILHVLGVSVLLYDYLITVGDEVDYMWLFPKGRSTWWYFVNRYFSILSNIAVTVLNFTSLANTRFKRAFHQPALICLLFSLRVSALYGRSLWVVGFMIGTAAGLGAVALVQLFGQKSAPSQLAPGCHIGISHRTATRFSIAWGTVFVYDVLLFGLSIVKTLQTRRNHGMIPIVELVFRDGAIYFAIITVVNGANMITYWTSGPFMRGGLSTFAGCVSSTLMSRIMLNMHASTHLGMHSIVRPGSCAGQDQDPASPGSPHRPCRDAYDGVELDTLWTTDLEPSRPSVHGASSPEFQIPELPISKAPPWRGAS</sequence>
<feature type="transmembrane region" description="Helical" evidence="6">
    <location>
        <begin position="561"/>
        <end position="582"/>
    </location>
</feature>
<accession>A0A9P3PN77</accession>
<dbReference type="AlphaFoldDB" id="A0A9P3PN77"/>
<feature type="domain" description="DUF6533" evidence="7">
    <location>
        <begin position="533"/>
        <end position="572"/>
    </location>
</feature>
<name>A0A9P3PN77_LYOSH</name>